<dbReference type="OrthoDB" id="8265259at2"/>
<dbReference type="CDD" id="cd02230">
    <property type="entry name" value="cupin_HP0902-like"/>
    <property type="match status" value="1"/>
</dbReference>
<dbReference type="Gene3D" id="2.60.120.10">
    <property type="entry name" value="Jelly Rolls"/>
    <property type="match status" value="1"/>
</dbReference>
<dbReference type="EMBL" id="QGGV01000006">
    <property type="protein sequence ID" value="PWK55614.1"/>
    <property type="molecule type" value="Genomic_DNA"/>
</dbReference>
<dbReference type="AlphaFoldDB" id="A0A316G3U8"/>
<dbReference type="InterPro" id="IPR011051">
    <property type="entry name" value="RmlC_Cupin_sf"/>
</dbReference>
<reference evidence="1 2" key="1">
    <citation type="submission" date="2018-05" db="EMBL/GenBank/DDBJ databases">
        <title>Genomic Encyclopedia of Type Strains, Phase IV (KMG-IV): sequencing the most valuable type-strain genomes for metagenomic binning, comparative biology and taxonomic classification.</title>
        <authorList>
            <person name="Goeker M."/>
        </authorList>
    </citation>
    <scope>NUCLEOTIDE SEQUENCE [LARGE SCALE GENOMIC DNA]</scope>
    <source>
        <strain evidence="1 2">DSM 103371</strain>
    </source>
</reference>
<dbReference type="Proteomes" id="UP000245390">
    <property type="component" value="Unassembled WGS sequence"/>
</dbReference>
<organism evidence="1 2">
    <name type="scientific">Silicimonas algicola</name>
    <dbReference type="NCBI Taxonomy" id="1826607"/>
    <lineage>
        <taxon>Bacteria</taxon>
        <taxon>Pseudomonadati</taxon>
        <taxon>Pseudomonadota</taxon>
        <taxon>Alphaproteobacteria</taxon>
        <taxon>Rhodobacterales</taxon>
        <taxon>Paracoccaceae</taxon>
    </lineage>
</organism>
<evidence type="ECO:0000313" key="2">
    <source>
        <dbReference type="Proteomes" id="UP000245390"/>
    </source>
</evidence>
<evidence type="ECO:0008006" key="3">
    <source>
        <dbReference type="Google" id="ProtNLM"/>
    </source>
</evidence>
<dbReference type="KEGG" id="salo:EF888_16875"/>
<evidence type="ECO:0000313" key="1">
    <source>
        <dbReference type="EMBL" id="PWK55614.1"/>
    </source>
</evidence>
<dbReference type="RefSeq" id="WP_109759708.1">
    <property type="nucleotide sequence ID" value="NZ_CP034588.1"/>
</dbReference>
<name>A0A316G3U8_9RHOB</name>
<sequence>MALQHATPGEVVKLRPFGEKLAQAKTSAIVRTPSFEAVRLIVAAGTEIPTHQVKGRIMLQCLEGVVQLDLGDLVRELSEGDWLYLEGGEPHSIRGIEDASLLLTILFDI</sequence>
<protein>
    <recommendedName>
        <fullName evidence="3">Quercetin dioxygenase-like cupin family protein</fullName>
    </recommendedName>
</protein>
<proteinExistence type="predicted"/>
<accession>A0A316G3U8</accession>
<gene>
    <name evidence="1" type="ORF">C8D95_1069</name>
</gene>
<dbReference type="InterPro" id="IPR014710">
    <property type="entry name" value="RmlC-like_jellyroll"/>
</dbReference>
<dbReference type="SUPFAM" id="SSF51182">
    <property type="entry name" value="RmlC-like cupins"/>
    <property type="match status" value="1"/>
</dbReference>
<comment type="caution">
    <text evidence="1">The sequence shown here is derived from an EMBL/GenBank/DDBJ whole genome shotgun (WGS) entry which is preliminary data.</text>
</comment>
<keyword evidence="2" id="KW-1185">Reference proteome</keyword>